<keyword evidence="3" id="KW-1185">Reference proteome</keyword>
<name>A0A552V497_9FLAO</name>
<organism evidence="2 3">
    <name type="scientific">Flavobacterium zepuense</name>
    <dbReference type="NCBI Taxonomy" id="2593302"/>
    <lineage>
        <taxon>Bacteria</taxon>
        <taxon>Pseudomonadati</taxon>
        <taxon>Bacteroidota</taxon>
        <taxon>Flavobacteriia</taxon>
        <taxon>Flavobacteriales</taxon>
        <taxon>Flavobacteriaceae</taxon>
        <taxon>Flavobacterium</taxon>
    </lineage>
</organism>
<accession>A0A552V497</accession>
<protein>
    <submittedName>
        <fullName evidence="2">DinB family protein</fullName>
    </submittedName>
</protein>
<reference evidence="2 3" key="1">
    <citation type="submission" date="2019-07" db="EMBL/GenBank/DDBJ databases">
        <title>Flavobacterium sp. nov., isolated from glacier ice.</title>
        <authorList>
            <person name="Liu Q."/>
            <person name="Xin Y.-H."/>
        </authorList>
    </citation>
    <scope>NUCLEOTIDE SEQUENCE [LARGE SCALE GENOMIC DNA]</scope>
    <source>
        <strain evidence="2 3">ZT4R6</strain>
    </source>
</reference>
<proteinExistence type="predicted"/>
<dbReference type="SUPFAM" id="SSF109854">
    <property type="entry name" value="DinB/YfiT-like putative metalloenzymes"/>
    <property type="match status" value="1"/>
</dbReference>
<dbReference type="EMBL" id="VJVZ01000004">
    <property type="protein sequence ID" value="TRW25268.1"/>
    <property type="molecule type" value="Genomic_DNA"/>
</dbReference>
<dbReference type="Gene3D" id="1.20.120.450">
    <property type="entry name" value="dinb family like domain"/>
    <property type="match status" value="1"/>
</dbReference>
<evidence type="ECO:0000313" key="3">
    <source>
        <dbReference type="Proteomes" id="UP000320643"/>
    </source>
</evidence>
<dbReference type="OrthoDB" id="679284at2"/>
<feature type="domain" description="DinB-like" evidence="1">
    <location>
        <begin position="8"/>
        <end position="159"/>
    </location>
</feature>
<dbReference type="AlphaFoldDB" id="A0A552V497"/>
<dbReference type="InterPro" id="IPR034660">
    <property type="entry name" value="DinB/YfiT-like"/>
</dbReference>
<comment type="caution">
    <text evidence="2">The sequence shown here is derived from an EMBL/GenBank/DDBJ whole genome shotgun (WGS) entry which is preliminary data.</text>
</comment>
<gene>
    <name evidence="2" type="ORF">FMM05_08155</name>
</gene>
<dbReference type="Pfam" id="PF12867">
    <property type="entry name" value="DinB_2"/>
    <property type="match status" value="1"/>
</dbReference>
<evidence type="ECO:0000259" key="1">
    <source>
        <dbReference type="Pfam" id="PF12867"/>
    </source>
</evidence>
<sequence>MATQIITQLENALGETVSLLSSFNEKELNTVPFKGSWTAAQVGRHLFKAEDGLNELFYTTTQPATRQPDEKAEEFKKILLDFNLKMDSPDFLLPETKEYDKHRLIDALSGIKSTVLEAATNADLNYMAPLPQGHPLEGSTKLEIVHFMAYHTIRHNHQIKKIREAIQA</sequence>
<dbReference type="RefSeq" id="WP_143372849.1">
    <property type="nucleotide sequence ID" value="NZ_VJVZ01000004.1"/>
</dbReference>
<dbReference type="InterPro" id="IPR024775">
    <property type="entry name" value="DinB-like"/>
</dbReference>
<dbReference type="Proteomes" id="UP000320643">
    <property type="component" value="Unassembled WGS sequence"/>
</dbReference>
<evidence type="ECO:0000313" key="2">
    <source>
        <dbReference type="EMBL" id="TRW25268.1"/>
    </source>
</evidence>